<dbReference type="GO" id="GO:0060963">
    <property type="term" value="P:positive regulation of ribosomal protein gene transcription by RNA polymerase II"/>
    <property type="evidence" value="ECO:0007669"/>
    <property type="project" value="TreeGrafter"/>
</dbReference>
<reference evidence="3 4" key="1">
    <citation type="submission" date="2018-12" db="EMBL/GenBank/DDBJ databases">
        <authorList>
            <person name="Tiukova I."/>
            <person name="Dainat J."/>
        </authorList>
    </citation>
    <scope>NUCLEOTIDE SEQUENCE [LARGE SCALE GENOMIC DNA]</scope>
</reference>
<sequence>MSTKQFVDAVSDKHEKAADVAVEVTNVTGTGDEGSEGKDPTSNDFFLSQLKELTDSIATSFDSISNAMVDLRVKAGTLAGLTASLIGESPEAAAAATKTFADKDIDGRLMLLEVAQQEESGLPKPPSATGSTEGELNNATAAAAAAAAAVVFPTYRRPIHLTGSNASASVPEIDLNPRAKSVYDIWDEWMNGYRNQKPLQYLEARYGTKWRRGRIAKSAQRRKKVIEFIESESKRFPDKKPEDVVAALEEYRRRKNKGLFWLYGSLPPRLFSENGDLVVVGAEVEEDGGEPLRKKAKKNDEDEVAEATAAAAVAAQKPNDDTTDPALTKIDN</sequence>
<dbReference type="Proteomes" id="UP000290900">
    <property type="component" value="Unassembled WGS sequence"/>
</dbReference>
<organism evidence="3 4">
    <name type="scientific">Brettanomyces naardenensis</name>
    <name type="common">Yeast</name>
    <dbReference type="NCBI Taxonomy" id="13370"/>
    <lineage>
        <taxon>Eukaryota</taxon>
        <taxon>Fungi</taxon>
        <taxon>Dikarya</taxon>
        <taxon>Ascomycota</taxon>
        <taxon>Saccharomycotina</taxon>
        <taxon>Pichiomycetes</taxon>
        <taxon>Pichiales</taxon>
        <taxon>Pichiaceae</taxon>
        <taxon>Brettanomyces</taxon>
    </lineage>
</organism>
<evidence type="ECO:0000259" key="2">
    <source>
        <dbReference type="Pfam" id="PF12550"/>
    </source>
</evidence>
<dbReference type="AlphaFoldDB" id="A0A448YJV5"/>
<evidence type="ECO:0000313" key="3">
    <source>
        <dbReference type="EMBL" id="VEU21133.1"/>
    </source>
</evidence>
<dbReference type="GO" id="GO:0000978">
    <property type="term" value="F:RNA polymerase II cis-regulatory region sequence-specific DNA binding"/>
    <property type="evidence" value="ECO:0007669"/>
    <property type="project" value="TreeGrafter"/>
</dbReference>
<feature type="domain" description="Transcription activator GCR1-like" evidence="2">
    <location>
        <begin position="174"/>
        <end position="252"/>
    </location>
</feature>
<dbReference type="PANTHER" id="PTHR37784">
    <property type="entry name" value="PROTEIN MSN1"/>
    <property type="match status" value="1"/>
</dbReference>
<dbReference type="InterPro" id="IPR022210">
    <property type="entry name" value="TF_GCR1-like"/>
</dbReference>
<proteinExistence type="predicted"/>
<dbReference type="OrthoDB" id="428577at2759"/>
<dbReference type="GO" id="GO:0000981">
    <property type="term" value="F:DNA-binding transcription factor activity, RNA polymerase II-specific"/>
    <property type="evidence" value="ECO:0007669"/>
    <property type="project" value="TreeGrafter"/>
</dbReference>
<keyword evidence="4" id="KW-1185">Reference proteome</keyword>
<evidence type="ECO:0000256" key="1">
    <source>
        <dbReference type="SAM" id="MobiDB-lite"/>
    </source>
</evidence>
<dbReference type="EMBL" id="CAACVR010000010">
    <property type="protein sequence ID" value="VEU21133.1"/>
    <property type="molecule type" value="Genomic_DNA"/>
</dbReference>
<feature type="region of interest" description="Disordered" evidence="1">
    <location>
        <begin position="288"/>
        <end position="332"/>
    </location>
</feature>
<evidence type="ECO:0000313" key="4">
    <source>
        <dbReference type="Proteomes" id="UP000290900"/>
    </source>
</evidence>
<accession>A0A448YJV5</accession>
<protein>
    <submittedName>
        <fullName evidence="3">DEKNAAC102114</fullName>
    </submittedName>
</protein>
<dbReference type="PANTHER" id="PTHR37784:SF2">
    <property type="entry name" value="HIGH-OSMOLARITY-INDUCED TRANSCRIPTION PROTEIN 1"/>
    <property type="match status" value="1"/>
</dbReference>
<name>A0A448YJV5_BRENA</name>
<dbReference type="Pfam" id="PF12550">
    <property type="entry name" value="GCR1_C"/>
    <property type="match status" value="1"/>
</dbReference>
<feature type="compositionally biased region" description="Low complexity" evidence="1">
    <location>
        <begin position="306"/>
        <end position="315"/>
    </location>
</feature>
<dbReference type="STRING" id="13370.A0A448YJV5"/>
<dbReference type="InParanoid" id="A0A448YJV5"/>
<gene>
    <name evidence="3" type="ORF">BRENAR_LOCUS1868</name>
</gene>
<dbReference type="InterPro" id="IPR052146">
    <property type="entry name" value="HOT1"/>
</dbReference>